<dbReference type="AlphaFoldDB" id="A0A5B9P856"/>
<dbReference type="EMBL" id="CP042912">
    <property type="protein sequence ID" value="QEG21679.1"/>
    <property type="molecule type" value="Genomic_DNA"/>
</dbReference>
<gene>
    <name evidence="2" type="ORF">MFFC18_15370</name>
</gene>
<keyword evidence="1" id="KW-0472">Membrane</keyword>
<keyword evidence="1" id="KW-0812">Transmembrane</keyword>
<name>A0A5B9P856_9BACT</name>
<feature type="transmembrane region" description="Helical" evidence="1">
    <location>
        <begin position="125"/>
        <end position="146"/>
    </location>
</feature>
<feature type="transmembrane region" description="Helical" evidence="1">
    <location>
        <begin position="172"/>
        <end position="194"/>
    </location>
</feature>
<keyword evidence="3" id="KW-1185">Reference proteome</keyword>
<feature type="transmembrane region" description="Helical" evidence="1">
    <location>
        <begin position="36"/>
        <end position="61"/>
    </location>
</feature>
<sequence>MSENNPFEKSVQDSVVEAYAPAPTGAPGPKSIPTGVMVVGIIGLLLGLLGLMGVCIGGFSLGMTETFVKLMPGEDVQEAFQKVMDLQFIPTLIQLTLSLILSPMLIAACIGCLTRKAWSGGLLKISLMGMIFSSVVSLLITVWLMLFHSDTLLAPSVAQMGGNVDAAKPGFYVGQAIAIGFALLYLVFFIWALIYARGKRATEYFDRIANVTR</sequence>
<protein>
    <submittedName>
        <fullName evidence="2">Uncharacterized protein</fullName>
    </submittedName>
</protein>
<organism evidence="2 3">
    <name type="scientific">Mariniblastus fucicola</name>
    <dbReference type="NCBI Taxonomy" id="980251"/>
    <lineage>
        <taxon>Bacteria</taxon>
        <taxon>Pseudomonadati</taxon>
        <taxon>Planctomycetota</taxon>
        <taxon>Planctomycetia</taxon>
        <taxon>Pirellulales</taxon>
        <taxon>Pirellulaceae</taxon>
        <taxon>Mariniblastus</taxon>
    </lineage>
</organism>
<evidence type="ECO:0000256" key="1">
    <source>
        <dbReference type="SAM" id="Phobius"/>
    </source>
</evidence>
<reference evidence="2 3" key="1">
    <citation type="submission" date="2019-08" db="EMBL/GenBank/DDBJ databases">
        <title>Deep-cultivation of Planctomycetes and their phenomic and genomic characterization uncovers novel biology.</title>
        <authorList>
            <person name="Wiegand S."/>
            <person name="Jogler M."/>
            <person name="Boedeker C."/>
            <person name="Pinto D."/>
            <person name="Vollmers J."/>
            <person name="Rivas-Marin E."/>
            <person name="Kohn T."/>
            <person name="Peeters S.H."/>
            <person name="Heuer A."/>
            <person name="Rast P."/>
            <person name="Oberbeckmann S."/>
            <person name="Bunk B."/>
            <person name="Jeske O."/>
            <person name="Meyerdierks A."/>
            <person name="Storesund J.E."/>
            <person name="Kallscheuer N."/>
            <person name="Luecker S."/>
            <person name="Lage O.M."/>
            <person name="Pohl T."/>
            <person name="Merkel B.J."/>
            <person name="Hornburger P."/>
            <person name="Mueller R.-W."/>
            <person name="Bruemmer F."/>
            <person name="Labrenz M."/>
            <person name="Spormann A.M."/>
            <person name="Op den Camp H."/>
            <person name="Overmann J."/>
            <person name="Amann R."/>
            <person name="Jetten M.S.M."/>
            <person name="Mascher T."/>
            <person name="Medema M.H."/>
            <person name="Devos D.P."/>
            <person name="Kaster A.-K."/>
            <person name="Ovreas L."/>
            <person name="Rohde M."/>
            <person name="Galperin M.Y."/>
            <person name="Jogler C."/>
        </authorList>
    </citation>
    <scope>NUCLEOTIDE SEQUENCE [LARGE SCALE GENOMIC DNA]</scope>
    <source>
        <strain evidence="2 3">FC18</strain>
    </source>
</reference>
<accession>A0A5B9P856</accession>
<dbReference type="RefSeq" id="WP_075084961.1">
    <property type="nucleotide sequence ID" value="NZ_CP042912.1"/>
</dbReference>
<dbReference type="KEGG" id="mff:MFFC18_15370"/>
<feature type="transmembrane region" description="Helical" evidence="1">
    <location>
        <begin position="92"/>
        <end position="113"/>
    </location>
</feature>
<evidence type="ECO:0000313" key="2">
    <source>
        <dbReference type="EMBL" id="QEG21679.1"/>
    </source>
</evidence>
<dbReference type="Proteomes" id="UP000322214">
    <property type="component" value="Chromosome"/>
</dbReference>
<keyword evidence="1" id="KW-1133">Transmembrane helix</keyword>
<proteinExistence type="predicted"/>
<evidence type="ECO:0000313" key="3">
    <source>
        <dbReference type="Proteomes" id="UP000322214"/>
    </source>
</evidence>